<evidence type="ECO:0000313" key="2">
    <source>
        <dbReference type="Proteomes" id="UP000652761"/>
    </source>
</evidence>
<dbReference type="InterPro" id="IPR039928">
    <property type="entry name" value="LNK"/>
</dbReference>
<sequence>MDTMTENLVTELCDANGVIQNRELSFKDSCSLPTSGLMQLDTEPDMFGNDHGDEEGGSFLNCDWDNIADFDDLDRIFRNNGSIFGHEIIGNVDELLSPSTDSINAMDVQFCLAICFFSSSLFDAGDHGPGLYVVPVLPFMGVPRFPAGNLIPLIYRVPTYSIFMQTGDQILPDQSMKRPYKRHSSNMGNRDNMWLRGDFSLHFKST</sequence>
<dbReference type="GO" id="GO:0006355">
    <property type="term" value="P:regulation of DNA-templated transcription"/>
    <property type="evidence" value="ECO:0007669"/>
    <property type="project" value="InterPro"/>
</dbReference>
<accession>A0A843X6G1</accession>
<organism evidence="1 2">
    <name type="scientific">Colocasia esculenta</name>
    <name type="common">Wild taro</name>
    <name type="synonym">Arum esculentum</name>
    <dbReference type="NCBI Taxonomy" id="4460"/>
    <lineage>
        <taxon>Eukaryota</taxon>
        <taxon>Viridiplantae</taxon>
        <taxon>Streptophyta</taxon>
        <taxon>Embryophyta</taxon>
        <taxon>Tracheophyta</taxon>
        <taxon>Spermatophyta</taxon>
        <taxon>Magnoliopsida</taxon>
        <taxon>Liliopsida</taxon>
        <taxon>Araceae</taxon>
        <taxon>Aroideae</taxon>
        <taxon>Colocasieae</taxon>
        <taxon>Colocasia</taxon>
    </lineage>
</organism>
<dbReference type="GO" id="GO:0007623">
    <property type="term" value="P:circadian rhythm"/>
    <property type="evidence" value="ECO:0007669"/>
    <property type="project" value="InterPro"/>
</dbReference>
<dbReference type="Proteomes" id="UP000652761">
    <property type="component" value="Unassembled WGS sequence"/>
</dbReference>
<dbReference type="OrthoDB" id="618331at2759"/>
<dbReference type="AlphaFoldDB" id="A0A843X6G1"/>
<keyword evidence="2" id="KW-1185">Reference proteome</keyword>
<reference evidence="1" key="1">
    <citation type="submission" date="2017-07" db="EMBL/GenBank/DDBJ databases">
        <title>Taro Niue Genome Assembly and Annotation.</title>
        <authorList>
            <person name="Atibalentja N."/>
            <person name="Keating K."/>
            <person name="Fields C.J."/>
        </authorList>
    </citation>
    <scope>NUCLEOTIDE SEQUENCE</scope>
    <source>
        <strain evidence="1">Niue_2</strain>
        <tissue evidence="1">Leaf</tissue>
    </source>
</reference>
<gene>
    <name evidence="1" type="ORF">Taro_048385</name>
</gene>
<comment type="caution">
    <text evidence="1">The sequence shown here is derived from an EMBL/GenBank/DDBJ whole genome shotgun (WGS) entry which is preliminary data.</text>
</comment>
<dbReference type="EMBL" id="NMUH01006518">
    <property type="protein sequence ID" value="MQM15441.1"/>
    <property type="molecule type" value="Genomic_DNA"/>
</dbReference>
<proteinExistence type="predicted"/>
<evidence type="ECO:0000313" key="1">
    <source>
        <dbReference type="EMBL" id="MQM15441.1"/>
    </source>
</evidence>
<dbReference type="PANTHER" id="PTHR33334:SF5">
    <property type="entry name" value="PROTEIN LNK2"/>
    <property type="match status" value="1"/>
</dbReference>
<dbReference type="PANTHER" id="PTHR33334">
    <property type="entry name" value="PROTEIN LNK1"/>
    <property type="match status" value="1"/>
</dbReference>
<protein>
    <submittedName>
        <fullName evidence="1">Uncharacterized protein</fullName>
    </submittedName>
</protein>
<name>A0A843X6G1_COLES</name>